<dbReference type="SUPFAM" id="SSF55729">
    <property type="entry name" value="Acyl-CoA N-acyltransferases (Nat)"/>
    <property type="match status" value="1"/>
</dbReference>
<evidence type="ECO:0000313" key="2">
    <source>
        <dbReference type="EMBL" id="OBU01648.1"/>
    </source>
</evidence>
<evidence type="ECO:0000259" key="1">
    <source>
        <dbReference type="Pfam" id="PF13508"/>
    </source>
</evidence>
<name>A0A2P2SXS0_9PEZI</name>
<dbReference type="PANTHER" id="PTHR42791:SF2">
    <property type="entry name" value="N-ACETYLTRANSFERASE DOMAIN-CONTAINING PROTEIN"/>
    <property type="match status" value="1"/>
</dbReference>
<dbReference type="CDD" id="cd04301">
    <property type="entry name" value="NAT_SF"/>
    <property type="match status" value="1"/>
</dbReference>
<dbReference type="GO" id="GO:0016747">
    <property type="term" value="F:acyltransferase activity, transferring groups other than amino-acyl groups"/>
    <property type="evidence" value="ECO:0007669"/>
    <property type="project" value="InterPro"/>
</dbReference>
<dbReference type="InterPro" id="IPR016181">
    <property type="entry name" value="Acyl_CoA_acyltransferase"/>
</dbReference>
<dbReference type="Pfam" id="PF13508">
    <property type="entry name" value="Acetyltransf_7"/>
    <property type="match status" value="1"/>
</dbReference>
<dbReference type="PANTHER" id="PTHR42791">
    <property type="entry name" value="GNAT FAMILY ACETYLTRANSFERASE"/>
    <property type="match status" value="1"/>
</dbReference>
<reference evidence="2 3" key="1">
    <citation type="submission" date="2016-03" db="EMBL/GenBank/DDBJ databases">
        <title>Comparative genomics of Pseudogymnoascus destructans, the fungus causing white-nose syndrome of bats.</title>
        <authorList>
            <person name="Palmer J.M."/>
            <person name="Drees K.P."/>
            <person name="Foster J.T."/>
            <person name="Lindner D.L."/>
        </authorList>
    </citation>
    <scope>NUCLEOTIDE SEQUENCE [LARGE SCALE GENOMIC DNA]</scope>
    <source>
        <strain evidence="2 3">UAMH 10579</strain>
    </source>
</reference>
<dbReference type="InterPro" id="IPR000182">
    <property type="entry name" value="GNAT_dom"/>
</dbReference>
<protein>
    <recommendedName>
        <fullName evidence="1">N-acetyltransferase domain-containing protein</fullName>
    </recommendedName>
</protein>
<organism evidence="2 3">
    <name type="scientific">Pseudogymnoascus verrucosus</name>
    <dbReference type="NCBI Taxonomy" id="342668"/>
    <lineage>
        <taxon>Eukaryota</taxon>
        <taxon>Fungi</taxon>
        <taxon>Dikarya</taxon>
        <taxon>Ascomycota</taxon>
        <taxon>Pezizomycotina</taxon>
        <taxon>Leotiomycetes</taxon>
        <taxon>Thelebolales</taxon>
        <taxon>Thelebolaceae</taxon>
        <taxon>Pseudogymnoascus</taxon>
    </lineage>
</organism>
<evidence type="ECO:0000313" key="3">
    <source>
        <dbReference type="Proteomes" id="UP000091956"/>
    </source>
</evidence>
<dbReference type="Gene3D" id="3.40.630.30">
    <property type="match status" value="1"/>
</dbReference>
<dbReference type="AlphaFoldDB" id="A0A2P2SXS0"/>
<dbReference type="STRING" id="342668.A0A2P2SXS0"/>
<dbReference type="Proteomes" id="UP000091956">
    <property type="component" value="Unassembled WGS sequence"/>
</dbReference>
<gene>
    <name evidence="2" type="ORF">VE01_00268</name>
</gene>
<keyword evidence="3" id="KW-1185">Reference proteome</keyword>
<reference evidence="3" key="2">
    <citation type="journal article" date="2018" name="Nat. Commun.">
        <title>Extreme sensitivity to ultraviolet light in the fungal pathogen causing white-nose syndrome of bats.</title>
        <authorList>
            <person name="Palmer J.M."/>
            <person name="Drees K.P."/>
            <person name="Foster J.T."/>
            <person name="Lindner D.L."/>
        </authorList>
    </citation>
    <scope>NUCLEOTIDE SEQUENCE [LARGE SCALE GENOMIC DNA]</scope>
    <source>
        <strain evidence="3">UAMH 10579</strain>
    </source>
</reference>
<dbReference type="EMBL" id="KV460206">
    <property type="protein sequence ID" value="OBU01648.1"/>
    <property type="molecule type" value="Genomic_DNA"/>
</dbReference>
<dbReference type="RefSeq" id="XP_018135380.1">
    <property type="nucleotide sequence ID" value="XM_018269800.2"/>
</dbReference>
<dbReference type="GeneID" id="28833654"/>
<feature type="domain" description="N-acetyltransferase" evidence="1">
    <location>
        <begin position="147"/>
        <end position="199"/>
    </location>
</feature>
<accession>A0A2P2SXS0</accession>
<proteinExistence type="predicted"/>
<dbReference type="OrthoDB" id="2832510at2759"/>
<dbReference type="InterPro" id="IPR052523">
    <property type="entry name" value="Trichothecene_AcTrans"/>
</dbReference>
<sequence>MSSTTPTTAFHIEECTPADVSSLVHVYLSAFTPEPNHIACFPNSTCSWASQSAWLTNRFGKRLNHPGPGERHFKVIETASGRMASFARWEFPHTPAPEEATEAVVEEGGNMDADSLPEGANVAACLEMFGGLDRMQKKWVVEEEMYLMGLLATDPEFQGKGCASMLLRYGLEMADREGRKAYIEATPAGLPLYKKLGWVVVDEAEIVNASKETPEDERRWINWIMIREPVSKA</sequence>